<feature type="region of interest" description="Disordered" evidence="1">
    <location>
        <begin position="1"/>
        <end position="94"/>
    </location>
</feature>
<protein>
    <submittedName>
        <fullName evidence="2">Uncharacterized protein</fullName>
    </submittedName>
</protein>
<keyword evidence="3" id="KW-1185">Reference proteome</keyword>
<feature type="compositionally biased region" description="Basic and acidic residues" evidence="1">
    <location>
        <begin position="1"/>
        <end position="13"/>
    </location>
</feature>
<sequence>MREQHDDEPREAPSKVYRPFMPGQDQPKPNRAQRRHMAQARKRGRRRMERATVRAMREVTAEERRRPQLSEDMADDDTTTVTIDLEEGTVTEGR</sequence>
<accession>A0A2H4PAM4</accession>
<proteinExistence type="predicted"/>
<reference evidence="3" key="1">
    <citation type="submission" date="2017-10" db="EMBL/GenBank/DDBJ databases">
        <authorList>
            <person name="Banno H."/>
            <person name="Chua N.-H."/>
        </authorList>
    </citation>
    <scope>NUCLEOTIDE SEQUENCE [LARGE SCALE GENOMIC DNA]</scope>
</reference>
<dbReference type="Proteomes" id="UP000241392">
    <property type="component" value="Segment"/>
</dbReference>
<dbReference type="EMBL" id="MG198784">
    <property type="protein sequence ID" value="ATW59129.1"/>
    <property type="molecule type" value="Genomic_DNA"/>
</dbReference>
<organism evidence="2 3">
    <name type="scientific">Gordonia phage Gustav</name>
    <dbReference type="NCBI Taxonomy" id="2047872"/>
    <lineage>
        <taxon>Viruses</taxon>
        <taxon>Duplodnaviria</taxon>
        <taxon>Heunggongvirae</taxon>
        <taxon>Uroviricota</taxon>
        <taxon>Caudoviricetes</taxon>
        <taxon>Gustavvirus</taxon>
        <taxon>Gustavvirus gustav</taxon>
    </lineage>
</organism>
<evidence type="ECO:0000256" key="1">
    <source>
        <dbReference type="SAM" id="MobiDB-lite"/>
    </source>
</evidence>
<feature type="compositionally biased region" description="Acidic residues" evidence="1">
    <location>
        <begin position="72"/>
        <end position="94"/>
    </location>
</feature>
<evidence type="ECO:0000313" key="3">
    <source>
        <dbReference type="Proteomes" id="UP000241392"/>
    </source>
</evidence>
<name>A0A2H4PAM4_9CAUD</name>
<feature type="compositionally biased region" description="Basic and acidic residues" evidence="1">
    <location>
        <begin position="49"/>
        <end position="69"/>
    </location>
</feature>
<evidence type="ECO:0000313" key="2">
    <source>
        <dbReference type="EMBL" id="ATW59129.1"/>
    </source>
</evidence>
<feature type="compositionally biased region" description="Basic residues" evidence="1">
    <location>
        <begin position="31"/>
        <end position="48"/>
    </location>
</feature>
<gene>
    <name evidence="2" type="ORF">PHIRE_GUSTAV_69</name>
</gene>